<dbReference type="STRING" id="1797994.A2227_06155"/>
<evidence type="ECO:0000313" key="2">
    <source>
        <dbReference type="EMBL" id="OGF26841.1"/>
    </source>
</evidence>
<name>A0A1F5SKQ8_9BACT</name>
<protein>
    <recommendedName>
        <fullName evidence="4">Type 4 fimbrial biogenesis protein PilX N-terminal domain-containing protein</fullName>
    </recommendedName>
</protein>
<organism evidence="2 3">
    <name type="scientific">Candidatus Falkowbacteria bacterium RIFOXYA2_FULL_47_19</name>
    <dbReference type="NCBI Taxonomy" id="1797994"/>
    <lineage>
        <taxon>Bacteria</taxon>
        <taxon>Candidatus Falkowiibacteriota</taxon>
    </lineage>
</organism>
<evidence type="ECO:0000256" key="1">
    <source>
        <dbReference type="SAM" id="Phobius"/>
    </source>
</evidence>
<keyword evidence="1" id="KW-0812">Transmembrane</keyword>
<reference evidence="2 3" key="1">
    <citation type="journal article" date="2016" name="Nat. Commun.">
        <title>Thousands of microbial genomes shed light on interconnected biogeochemical processes in an aquifer system.</title>
        <authorList>
            <person name="Anantharaman K."/>
            <person name="Brown C.T."/>
            <person name="Hug L.A."/>
            <person name="Sharon I."/>
            <person name="Castelle C.J."/>
            <person name="Probst A.J."/>
            <person name="Thomas B.C."/>
            <person name="Singh A."/>
            <person name="Wilkins M.J."/>
            <person name="Karaoz U."/>
            <person name="Brodie E.L."/>
            <person name="Williams K.H."/>
            <person name="Hubbard S.S."/>
            <person name="Banfield J.F."/>
        </authorList>
    </citation>
    <scope>NUCLEOTIDE SEQUENCE [LARGE SCALE GENOMIC DNA]</scope>
</reference>
<dbReference type="EMBL" id="MFGB01000013">
    <property type="protein sequence ID" value="OGF26841.1"/>
    <property type="molecule type" value="Genomic_DNA"/>
</dbReference>
<evidence type="ECO:0000313" key="3">
    <source>
        <dbReference type="Proteomes" id="UP000178367"/>
    </source>
</evidence>
<keyword evidence="1" id="KW-1133">Transmembrane helix</keyword>
<comment type="caution">
    <text evidence="2">The sequence shown here is derived from an EMBL/GenBank/DDBJ whole genome shotgun (WGS) entry which is preliminary data.</text>
</comment>
<dbReference type="Proteomes" id="UP000178367">
    <property type="component" value="Unassembled WGS sequence"/>
</dbReference>
<proteinExistence type="predicted"/>
<dbReference type="AlphaFoldDB" id="A0A1F5SKQ8"/>
<sequence>MNKIPEKNSAQDGQSVMEIVIALAIFVMFSASTAALILGGFSLLERGEEFTIAAALAREGVEATRSVRDRDWEEFAYSRSAVAVSGGQWALSGEGTTETIGDFVRVIDFYPVYRDGSGNIAAADDPGASLDASSVKVTVGIFWETGQGINESVERTTYLTDWR</sequence>
<keyword evidence="1" id="KW-0472">Membrane</keyword>
<gene>
    <name evidence="2" type="ORF">A2227_06155</name>
</gene>
<feature type="transmembrane region" description="Helical" evidence="1">
    <location>
        <begin position="20"/>
        <end position="44"/>
    </location>
</feature>
<evidence type="ECO:0008006" key="4">
    <source>
        <dbReference type="Google" id="ProtNLM"/>
    </source>
</evidence>
<accession>A0A1F5SKQ8</accession>